<dbReference type="AlphaFoldDB" id="A0A497JIE4"/>
<sequence length="95" mass="11314">MSIIKTIFNKLEGSKEKGIKIDTAVELDLKELLLNSNFIQLKYLKDMLEMCKVIRKWMEFQKVSPENVVYCKIIKLQNIIQEVCYELEKRSKEKK</sequence>
<accession>A0A497JIE4</accession>
<proteinExistence type="predicted"/>
<comment type="caution">
    <text evidence="1">The sequence shown here is derived from an EMBL/GenBank/DDBJ whole genome shotgun (WGS) entry which is preliminary data.</text>
</comment>
<dbReference type="EMBL" id="QMWP01000067">
    <property type="protein sequence ID" value="RLG70333.1"/>
    <property type="molecule type" value="Genomic_DNA"/>
</dbReference>
<name>A0A497JIE4_9ARCH</name>
<gene>
    <name evidence="1" type="ORF">DRO04_02015</name>
</gene>
<organism evidence="1 2">
    <name type="scientific">Candidatus Iainarchaeum sp</name>
    <dbReference type="NCBI Taxonomy" id="3101447"/>
    <lineage>
        <taxon>Archaea</taxon>
        <taxon>Candidatus Iainarchaeota</taxon>
        <taxon>Candidatus Iainarchaeia</taxon>
        <taxon>Candidatus Iainarchaeales</taxon>
        <taxon>Candidatus Iainarchaeaceae</taxon>
        <taxon>Candidatus Iainarchaeum</taxon>
    </lineage>
</organism>
<dbReference type="Proteomes" id="UP000278031">
    <property type="component" value="Unassembled WGS sequence"/>
</dbReference>
<evidence type="ECO:0000313" key="2">
    <source>
        <dbReference type="Proteomes" id="UP000278031"/>
    </source>
</evidence>
<protein>
    <submittedName>
        <fullName evidence="1">Uncharacterized protein</fullName>
    </submittedName>
</protein>
<reference evidence="1 2" key="1">
    <citation type="submission" date="2018-06" db="EMBL/GenBank/DDBJ databases">
        <title>Extensive metabolic versatility and redundancy in microbially diverse, dynamic hydrothermal sediments.</title>
        <authorList>
            <person name="Dombrowski N."/>
            <person name="Teske A."/>
            <person name="Baker B.J."/>
        </authorList>
    </citation>
    <scope>NUCLEOTIDE SEQUENCE [LARGE SCALE GENOMIC DNA]</scope>
    <source>
        <strain evidence="1">B51_G17</strain>
    </source>
</reference>
<evidence type="ECO:0000313" key="1">
    <source>
        <dbReference type="EMBL" id="RLG70333.1"/>
    </source>
</evidence>